<evidence type="ECO:0000313" key="2">
    <source>
        <dbReference type="EMBL" id="CAG5119294.1"/>
    </source>
</evidence>
<evidence type="ECO:0000313" key="3">
    <source>
        <dbReference type="Proteomes" id="UP000678393"/>
    </source>
</evidence>
<feature type="compositionally biased region" description="Polar residues" evidence="1">
    <location>
        <begin position="41"/>
        <end position="72"/>
    </location>
</feature>
<reference evidence="2" key="1">
    <citation type="submission" date="2021-04" db="EMBL/GenBank/DDBJ databases">
        <authorList>
            <consortium name="Molecular Ecology Group"/>
        </authorList>
    </citation>
    <scope>NUCLEOTIDE SEQUENCE</scope>
</reference>
<name>A0A8S3YQ99_9EUPU</name>
<dbReference type="Proteomes" id="UP000678393">
    <property type="component" value="Unassembled WGS sequence"/>
</dbReference>
<feature type="non-terminal residue" evidence="2">
    <location>
        <position position="1"/>
    </location>
</feature>
<protein>
    <submittedName>
        <fullName evidence="2">Uncharacterized protein</fullName>
    </submittedName>
</protein>
<keyword evidence="3" id="KW-1185">Reference proteome</keyword>
<organism evidence="2 3">
    <name type="scientific">Candidula unifasciata</name>
    <dbReference type="NCBI Taxonomy" id="100452"/>
    <lineage>
        <taxon>Eukaryota</taxon>
        <taxon>Metazoa</taxon>
        <taxon>Spiralia</taxon>
        <taxon>Lophotrochozoa</taxon>
        <taxon>Mollusca</taxon>
        <taxon>Gastropoda</taxon>
        <taxon>Heterobranchia</taxon>
        <taxon>Euthyneura</taxon>
        <taxon>Panpulmonata</taxon>
        <taxon>Eupulmonata</taxon>
        <taxon>Stylommatophora</taxon>
        <taxon>Helicina</taxon>
        <taxon>Helicoidea</taxon>
        <taxon>Geomitridae</taxon>
        <taxon>Candidula</taxon>
    </lineage>
</organism>
<feature type="non-terminal residue" evidence="2">
    <location>
        <position position="113"/>
    </location>
</feature>
<dbReference type="EMBL" id="CAJHNH020000680">
    <property type="protein sequence ID" value="CAG5119294.1"/>
    <property type="molecule type" value="Genomic_DNA"/>
</dbReference>
<evidence type="ECO:0000256" key="1">
    <source>
        <dbReference type="SAM" id="MobiDB-lite"/>
    </source>
</evidence>
<comment type="caution">
    <text evidence="2">The sequence shown here is derived from an EMBL/GenBank/DDBJ whole genome shotgun (WGS) entry which is preliminary data.</text>
</comment>
<dbReference type="OrthoDB" id="6106345at2759"/>
<proteinExistence type="predicted"/>
<accession>A0A8S3YQ99</accession>
<sequence>NYIKRSRMEQEMARRPKFRSCSVALRGAAPSSEQLRRDSVSSRASHQNSLLTQGSNSNIMNSSQRKFSANSQLDQASLLTNSKSVHALDISTLAGSHSSLKYIDEISLTPKTK</sequence>
<feature type="region of interest" description="Disordered" evidence="1">
    <location>
        <begin position="1"/>
        <end position="72"/>
    </location>
</feature>
<feature type="compositionally biased region" description="Basic and acidic residues" evidence="1">
    <location>
        <begin position="1"/>
        <end position="14"/>
    </location>
</feature>
<dbReference type="AlphaFoldDB" id="A0A8S3YQ99"/>
<gene>
    <name evidence="2" type="ORF">CUNI_LOCUS4852</name>
</gene>